<feature type="transmembrane region" description="Helical" evidence="7">
    <location>
        <begin position="12"/>
        <end position="36"/>
    </location>
</feature>
<feature type="transmembrane region" description="Helical" evidence="7">
    <location>
        <begin position="280"/>
        <end position="301"/>
    </location>
</feature>
<organism evidence="9">
    <name type="scientific">Klebsiella pneumoniae</name>
    <dbReference type="NCBI Taxonomy" id="573"/>
    <lineage>
        <taxon>Bacteria</taxon>
        <taxon>Pseudomonadati</taxon>
        <taxon>Pseudomonadota</taxon>
        <taxon>Gammaproteobacteria</taxon>
        <taxon>Enterobacterales</taxon>
        <taxon>Enterobacteriaceae</taxon>
        <taxon>Klebsiella/Raoultella group</taxon>
        <taxon>Klebsiella</taxon>
        <taxon>Klebsiella pneumoniae complex</taxon>
    </lineage>
</organism>
<keyword evidence="5 7" id="KW-1133">Transmembrane helix</keyword>
<comment type="subcellular location">
    <subcellularLocation>
        <location evidence="1">Membrane</location>
        <topology evidence="1">Multi-pass membrane protein</topology>
    </subcellularLocation>
</comment>
<dbReference type="RefSeq" id="WP_117053763.1">
    <property type="nucleotide sequence ID" value="NZ_CAAHBJ010000001.1"/>
</dbReference>
<dbReference type="NCBIfam" id="TIGR03023">
    <property type="entry name" value="WcaJ_sugtrans"/>
    <property type="match status" value="1"/>
</dbReference>
<dbReference type="Pfam" id="PF13727">
    <property type="entry name" value="CoA_binding_3"/>
    <property type="match status" value="1"/>
</dbReference>
<dbReference type="NCBIfam" id="TIGR03025">
    <property type="entry name" value="EPS_sugtrans"/>
    <property type="match status" value="1"/>
</dbReference>
<dbReference type="Pfam" id="PF02397">
    <property type="entry name" value="Bac_transf"/>
    <property type="match status" value="1"/>
</dbReference>
<dbReference type="InterPro" id="IPR017473">
    <property type="entry name" value="Undecaprenyl-P_gluc_Ptfrase"/>
</dbReference>
<dbReference type="GO" id="GO:0089702">
    <property type="term" value="F:undecaprenyl-phosphate glucose phosphotransferase activity"/>
    <property type="evidence" value="ECO:0007669"/>
    <property type="project" value="TreeGrafter"/>
</dbReference>
<dbReference type="Gene3D" id="3.40.50.720">
    <property type="entry name" value="NAD(P)-binding Rossmann-like Domain"/>
    <property type="match status" value="1"/>
</dbReference>
<feature type="domain" description="Bacterial sugar transferase" evidence="8">
    <location>
        <begin position="275"/>
        <end position="457"/>
    </location>
</feature>
<evidence type="ECO:0000256" key="2">
    <source>
        <dbReference type="ARBA" id="ARBA00006464"/>
    </source>
</evidence>
<proteinExistence type="inferred from homology"/>
<protein>
    <submittedName>
        <fullName evidence="9">Glycosyltransferase</fullName>
    </submittedName>
</protein>
<dbReference type="InterPro" id="IPR003362">
    <property type="entry name" value="Bact_transf"/>
</dbReference>
<dbReference type="InterPro" id="IPR017475">
    <property type="entry name" value="EPS_sugar_tfrase"/>
</dbReference>
<evidence type="ECO:0000259" key="8">
    <source>
        <dbReference type="Pfam" id="PF02397"/>
    </source>
</evidence>
<evidence type="ECO:0000256" key="4">
    <source>
        <dbReference type="ARBA" id="ARBA00022692"/>
    </source>
</evidence>
<feature type="transmembrane region" description="Helical" evidence="7">
    <location>
        <begin position="83"/>
        <end position="103"/>
    </location>
</feature>
<evidence type="ECO:0000256" key="6">
    <source>
        <dbReference type="ARBA" id="ARBA00023136"/>
    </source>
</evidence>
<dbReference type="GO" id="GO:0009242">
    <property type="term" value="P:colanic acid biosynthetic process"/>
    <property type="evidence" value="ECO:0007669"/>
    <property type="project" value="TreeGrafter"/>
</dbReference>
<accession>A0A1C3SZM5</accession>
<dbReference type="PANTHER" id="PTHR30576:SF21">
    <property type="entry name" value="UDP-GLUCOSE:UNDECAPRENYL-PHOSPHATE GLUCOSE-1-PHOSPHATE TRANSFERASE"/>
    <property type="match status" value="1"/>
</dbReference>
<dbReference type="NCBIfam" id="NF007518">
    <property type="entry name" value="PRK10124.1"/>
    <property type="match status" value="1"/>
</dbReference>
<comment type="similarity">
    <text evidence="2">Belongs to the bacterial sugar transferase family.</text>
</comment>
<name>A0A1C3SZM5_KLEPN</name>
<reference evidence="9" key="1">
    <citation type="submission" date="2016-07" db="EMBL/GenBank/DDBJ databases">
        <authorList>
            <person name="Informatics P."/>
        </authorList>
    </citation>
    <scope>NUCLEOTIDE SEQUENCE</scope>
    <source>
        <strain evidence="9">INF149</strain>
    </source>
</reference>
<evidence type="ECO:0000256" key="5">
    <source>
        <dbReference type="ARBA" id="ARBA00022989"/>
    </source>
</evidence>
<evidence type="ECO:0000313" key="9">
    <source>
        <dbReference type="EMBL" id="SCA95870.1"/>
    </source>
</evidence>
<dbReference type="GO" id="GO:0016020">
    <property type="term" value="C:membrane"/>
    <property type="evidence" value="ECO:0007669"/>
    <property type="project" value="UniProtKB-SubCell"/>
</dbReference>
<keyword evidence="3 9" id="KW-0808">Transferase</keyword>
<feature type="transmembrane region" description="Helical" evidence="7">
    <location>
        <begin position="42"/>
        <end position="62"/>
    </location>
</feature>
<keyword evidence="6 7" id="KW-0472">Membrane</keyword>
<dbReference type="AlphaFoldDB" id="A0A1C3SZM5"/>
<keyword evidence="4 7" id="KW-0812">Transmembrane</keyword>
<evidence type="ECO:0000256" key="1">
    <source>
        <dbReference type="ARBA" id="ARBA00004141"/>
    </source>
</evidence>
<reference evidence="9" key="2">
    <citation type="submission" date="2016-08" db="EMBL/GenBank/DDBJ databases">
        <title>Klebsiella loci capsule.</title>
        <authorList>
            <person name="Holt K.E."/>
            <person name="Thomson N.R."/>
        </authorList>
    </citation>
    <scope>NUCLEOTIDE SEQUENCE</scope>
    <source>
        <strain evidence="9">INF149</strain>
    </source>
</reference>
<evidence type="ECO:0000256" key="7">
    <source>
        <dbReference type="SAM" id="Phobius"/>
    </source>
</evidence>
<evidence type="ECO:0000256" key="3">
    <source>
        <dbReference type="ARBA" id="ARBA00022679"/>
    </source>
</evidence>
<dbReference type="PANTHER" id="PTHR30576">
    <property type="entry name" value="COLANIC BIOSYNTHESIS UDP-GLUCOSE LIPID CARRIER TRANSFERASE"/>
    <property type="match status" value="1"/>
</dbReference>
<dbReference type="EMBL" id="LT603710">
    <property type="protein sequence ID" value="SCA95870.1"/>
    <property type="molecule type" value="Genomic_DNA"/>
</dbReference>
<gene>
    <name evidence="9" type="primary">wcaJ</name>
    <name evidence="9" type="synonym">KL134_00014</name>
</gene>
<sequence length="465" mass="53111">MTVFKNKAKSKANASIISMLQRFSDIFIIFVGVYFICKLNQITIGYIHLLLALLVLVIFQMIGGITDFYRSWRGVKFLTELNLIIQNWTLSILIASGVFSIFIDYDLSFKFIFQWYVFVDVGFVLSRSSIRFLAGIVRKLGYNTRRVAVAGSMPVGFNLLKGFLDEPWLGFVVAGIYNDTPLPDNMGINYAGDFTQLVEDAKKGKLDRIYIAMDMADEKKLKKIVRELTDTTCSVMLIPDIFTFNILQSKIEEVNGVPVVPLFDTPLSGINMVFKRIEDIIVSMLILILISPVLCVIAVTVKLTSKGPVIFRQTRYGMDGKPIKVWKFRSMTVMENDNVVTQATKNDVRVTKVGRFLRRTSLDELPQFFNVLLGGMSIVGPRPHAVAHNEQYRILIDGYMLRHKVKPGITGWAQINGWRGETDTLEKMQKRVEYDLEYIREWSVWLDLKIIFLTVFKGFISKTAY</sequence>